<protein>
    <recommendedName>
        <fullName evidence="14">Cyclin-like domain-containing protein</fullName>
    </recommendedName>
</protein>
<evidence type="ECO:0000256" key="4">
    <source>
        <dbReference type="ARBA" id="ARBA00022553"/>
    </source>
</evidence>
<evidence type="ECO:0000313" key="15">
    <source>
        <dbReference type="EMBL" id="KYB26725.1"/>
    </source>
</evidence>
<sequence length="978" mass="110464">MANNSDRWYFTKEQLDATPSRKCGYDSYKELSYRQQTANFIQDMGQRLKVSQLCINTAIVYMHRFYVFHSFTQFPWHQMAAAALFLAAKVEEQPRKLEYVIRVANMCRNNRDTNIDVNSERYQTLSQDLVFNETVLLQTLGFDVAIDHPHTHVVRCCHLVRASKDLAQSSYFLASNSLHLTTMCLQYKPTVVACFCIHLACKWSSWEIPLSTEKKEWFLYVDPTVTAELLQQLTTEFLSIFESCPSRLKEKIMSIGDNGMHNCTAAITNSPFDTDPKKIVSSDQKDQHPHRTHESKTGSEPDPHKHRSSRPHESATTSQQQREREYREKKEREKLAQQQHGMKAPPPGAAKPAVPHGHHRPPVDPKLKQPHSRPSSSHPPPARTEPRDILREAARDSPFGIATKDFNKNEKDVPKTRDYLLKPNVAAAAAAETNNYYNGDKNRPPPNKVPVKHEQVRRHDEKPFVKPESEVKRPHSVPGHDRNSGYLSKSMNSTSQKVKSPLDTSKSVLKPGVGQPLQPPPVKQHHHNGSSSFSVSVPVKEEVVKEEEKVKEELNPVKKPSLFSPEKSPIKSEKKSPSPLPVKSEPMLSPLESPTNVSKRARNYSTSSEPELRPVLKKIDQVEGFENLMRDSTIGINKLHQIPDIITPITDVKREEPPISFSKEMKPPDIIPPLCSDNNISTSQPIVNGIETNPMLISSLLKEAPSVPHLPVVANTAPKTEPPAEVKEHHHKSKKKNKEKHKHKDKDKSKDEKEKKKKHKDKDREKHKHKEKVAEPAAEPIKIKIQKDKIQQMPNPIKIKIPKDVIKTEENPAPAPPPIGLKIKIPREIINNCNPESEKSRKRERDRSSPADGGPPAKLSRSKDSKQNGRHSYNKVSEYSKSSAMGAVVPPPAAPASTYHSVPPPMYTQNMYYYPPHMGVGQYMYPAENQMYNYYNGGYAFPPPEMYQQAPPLPPPAGSNPPLPMDAPPDIPPPPPPE</sequence>
<keyword evidence="10" id="KW-0539">Nucleus</keyword>
<dbReference type="AlphaFoldDB" id="A0A139WFV6"/>
<dbReference type="FunCoup" id="A0A139WFV6">
    <property type="interactions" value="93"/>
</dbReference>
<dbReference type="Pfam" id="PF21797">
    <property type="entry name" value="CycT2-like_C"/>
    <property type="match status" value="1"/>
</dbReference>
<feature type="region of interest" description="Disordered" evidence="13">
    <location>
        <begin position="943"/>
        <end position="978"/>
    </location>
</feature>
<feature type="compositionally biased region" description="Basic and acidic residues" evidence="13">
    <location>
        <begin position="321"/>
        <end position="335"/>
    </location>
</feature>
<feature type="compositionally biased region" description="Basic and acidic residues" evidence="13">
    <location>
        <begin position="539"/>
        <end position="556"/>
    </location>
</feature>
<keyword evidence="3" id="KW-1017">Isopeptide bond</keyword>
<feature type="region of interest" description="Disordered" evidence="13">
    <location>
        <begin position="711"/>
        <end position="901"/>
    </location>
</feature>
<feature type="compositionally biased region" description="Polar residues" evidence="13">
    <location>
        <begin position="874"/>
        <end position="883"/>
    </location>
</feature>
<dbReference type="Pfam" id="PF00134">
    <property type="entry name" value="Cyclin_N"/>
    <property type="match status" value="1"/>
</dbReference>
<dbReference type="SUPFAM" id="SSF47954">
    <property type="entry name" value="Cyclin-like"/>
    <property type="match status" value="2"/>
</dbReference>
<dbReference type="eggNOG" id="KOG0834">
    <property type="taxonomic scope" value="Eukaryota"/>
</dbReference>
<dbReference type="OMA" id="IEHPHTH"/>
<dbReference type="InterPro" id="IPR036915">
    <property type="entry name" value="Cyclin-like_sf"/>
</dbReference>
<name>A0A139WFV6_TRICA</name>
<feature type="compositionally biased region" description="Polar residues" evidence="13">
    <location>
        <begin position="592"/>
        <end position="609"/>
    </location>
</feature>
<gene>
    <name evidence="15" type="primary">AUGUSTUS-3.0.2_31193</name>
    <name evidence="15" type="ORF">TcasGA2_TC031193</name>
</gene>
<feature type="compositionally biased region" description="Polar residues" evidence="13">
    <location>
        <begin position="485"/>
        <end position="507"/>
    </location>
</feature>
<dbReference type="FunFam" id="1.10.472.10:FF:000009">
    <property type="entry name" value="cyclin-T2 isoform X1"/>
    <property type="match status" value="1"/>
</dbReference>
<keyword evidence="5" id="KW-0132">Cell division</keyword>
<feature type="compositionally biased region" description="Basic and acidic residues" evidence="13">
    <location>
        <begin position="384"/>
        <end position="395"/>
    </location>
</feature>
<dbReference type="Gene3D" id="1.10.472.10">
    <property type="entry name" value="Cyclin-like"/>
    <property type="match status" value="2"/>
</dbReference>
<dbReference type="GO" id="GO:0032786">
    <property type="term" value="P:positive regulation of DNA-templated transcription, elongation"/>
    <property type="evidence" value="ECO:0000318"/>
    <property type="project" value="GO_Central"/>
</dbReference>
<keyword evidence="8 12" id="KW-0195">Cyclin</keyword>
<evidence type="ECO:0000256" key="10">
    <source>
        <dbReference type="ARBA" id="ARBA00023242"/>
    </source>
</evidence>
<dbReference type="CDD" id="cd20538">
    <property type="entry name" value="CYCLIN_CCNT_rpt1"/>
    <property type="match status" value="1"/>
</dbReference>
<evidence type="ECO:0000256" key="9">
    <source>
        <dbReference type="ARBA" id="ARBA00023163"/>
    </source>
</evidence>
<dbReference type="InParanoid" id="A0A139WFV6"/>
<feature type="compositionally biased region" description="Basic and acidic residues" evidence="13">
    <location>
        <begin position="274"/>
        <end position="303"/>
    </location>
</feature>
<accession>A0A139WFV6</accession>
<feature type="compositionally biased region" description="Basic and acidic residues" evidence="13">
    <location>
        <begin position="781"/>
        <end position="790"/>
    </location>
</feature>
<feature type="domain" description="Cyclin-like" evidence="14">
    <location>
        <begin position="39"/>
        <end position="138"/>
    </location>
</feature>
<organism evidence="15 16">
    <name type="scientific">Tribolium castaneum</name>
    <name type="common">Red flour beetle</name>
    <dbReference type="NCBI Taxonomy" id="7070"/>
    <lineage>
        <taxon>Eukaryota</taxon>
        <taxon>Metazoa</taxon>
        <taxon>Ecdysozoa</taxon>
        <taxon>Arthropoda</taxon>
        <taxon>Hexapoda</taxon>
        <taxon>Insecta</taxon>
        <taxon>Pterygota</taxon>
        <taxon>Neoptera</taxon>
        <taxon>Endopterygota</taxon>
        <taxon>Coleoptera</taxon>
        <taxon>Polyphaga</taxon>
        <taxon>Cucujiformia</taxon>
        <taxon>Tenebrionidae</taxon>
        <taxon>Tenebrionidae incertae sedis</taxon>
        <taxon>Tribolium</taxon>
    </lineage>
</organism>
<dbReference type="GO" id="GO:0051301">
    <property type="term" value="P:cell division"/>
    <property type="evidence" value="ECO:0007669"/>
    <property type="project" value="UniProtKB-KW"/>
</dbReference>
<evidence type="ECO:0000256" key="13">
    <source>
        <dbReference type="SAM" id="MobiDB-lite"/>
    </source>
</evidence>
<feature type="compositionally biased region" description="Basic residues" evidence="13">
    <location>
        <begin position="755"/>
        <end position="771"/>
    </location>
</feature>
<evidence type="ECO:0000256" key="3">
    <source>
        <dbReference type="ARBA" id="ARBA00022499"/>
    </source>
</evidence>
<keyword evidence="7" id="KW-0805">Transcription regulation</keyword>
<dbReference type="InterPro" id="IPR043198">
    <property type="entry name" value="Cyclin/Ssn8"/>
</dbReference>
<evidence type="ECO:0000313" key="16">
    <source>
        <dbReference type="Proteomes" id="UP000007266"/>
    </source>
</evidence>
<evidence type="ECO:0000256" key="5">
    <source>
        <dbReference type="ARBA" id="ARBA00022618"/>
    </source>
</evidence>
<evidence type="ECO:0000256" key="11">
    <source>
        <dbReference type="ARBA" id="ARBA00023306"/>
    </source>
</evidence>
<reference evidence="15 16" key="2">
    <citation type="journal article" date="2010" name="Nucleic Acids Res.">
        <title>BeetleBase in 2010: revisions to provide comprehensive genomic information for Tribolium castaneum.</title>
        <authorList>
            <person name="Kim H.S."/>
            <person name="Murphy T."/>
            <person name="Xia J."/>
            <person name="Caragea D."/>
            <person name="Park Y."/>
            <person name="Beeman R.W."/>
            <person name="Lorenzen M.D."/>
            <person name="Butcher S."/>
            <person name="Manak J.R."/>
            <person name="Brown S.J."/>
        </authorList>
    </citation>
    <scope>GENOME REANNOTATION</scope>
    <source>
        <strain evidence="15 16">Georgia GA2</strain>
    </source>
</reference>
<feature type="compositionally biased region" description="Basic and acidic residues" evidence="13">
    <location>
        <begin position="451"/>
        <end position="483"/>
    </location>
</feature>
<dbReference type="GO" id="GO:0005634">
    <property type="term" value="C:nucleus"/>
    <property type="evidence" value="ECO:0000318"/>
    <property type="project" value="GO_Central"/>
</dbReference>
<dbReference type="InterPro" id="IPR006671">
    <property type="entry name" value="Cyclin_N"/>
</dbReference>
<feature type="compositionally biased region" description="Basic and acidic residues" evidence="13">
    <location>
        <begin position="836"/>
        <end position="849"/>
    </location>
</feature>
<dbReference type="PANTHER" id="PTHR10026">
    <property type="entry name" value="CYCLIN"/>
    <property type="match status" value="1"/>
</dbReference>
<dbReference type="InterPro" id="IPR013763">
    <property type="entry name" value="Cyclin-like_dom"/>
</dbReference>
<dbReference type="FunFam" id="1.10.472.10:FF:000004">
    <property type="entry name" value="Cyclin T2"/>
    <property type="match status" value="1"/>
</dbReference>
<evidence type="ECO:0000256" key="6">
    <source>
        <dbReference type="ARBA" id="ARBA00022843"/>
    </source>
</evidence>
<feature type="compositionally biased region" description="Basic and acidic residues" evidence="13">
    <location>
        <begin position="801"/>
        <end position="810"/>
    </location>
</feature>
<reference evidence="15 16" key="1">
    <citation type="journal article" date="2008" name="Nature">
        <title>The genome of the model beetle and pest Tribolium castaneum.</title>
        <authorList>
            <consortium name="Tribolium Genome Sequencing Consortium"/>
            <person name="Richards S."/>
            <person name="Gibbs R.A."/>
            <person name="Weinstock G.M."/>
            <person name="Brown S.J."/>
            <person name="Denell R."/>
            <person name="Beeman R.W."/>
            <person name="Gibbs R."/>
            <person name="Beeman R.W."/>
            <person name="Brown S.J."/>
            <person name="Bucher G."/>
            <person name="Friedrich M."/>
            <person name="Grimmelikhuijzen C.J."/>
            <person name="Klingler M."/>
            <person name="Lorenzen M."/>
            <person name="Richards S."/>
            <person name="Roth S."/>
            <person name="Schroder R."/>
            <person name="Tautz D."/>
            <person name="Zdobnov E.M."/>
            <person name="Muzny D."/>
            <person name="Gibbs R.A."/>
            <person name="Weinstock G.M."/>
            <person name="Attaway T."/>
            <person name="Bell S."/>
            <person name="Buhay C.J."/>
            <person name="Chandrabose M.N."/>
            <person name="Chavez D."/>
            <person name="Clerk-Blankenburg K.P."/>
            <person name="Cree A."/>
            <person name="Dao M."/>
            <person name="Davis C."/>
            <person name="Chacko J."/>
            <person name="Dinh H."/>
            <person name="Dugan-Rocha S."/>
            <person name="Fowler G."/>
            <person name="Garner T.T."/>
            <person name="Garnes J."/>
            <person name="Gnirke A."/>
            <person name="Hawes A."/>
            <person name="Hernandez J."/>
            <person name="Hines S."/>
            <person name="Holder M."/>
            <person name="Hume J."/>
            <person name="Jhangiani S.N."/>
            <person name="Joshi V."/>
            <person name="Khan Z.M."/>
            <person name="Jackson L."/>
            <person name="Kovar C."/>
            <person name="Kowis A."/>
            <person name="Lee S."/>
            <person name="Lewis L.R."/>
            <person name="Margolis J."/>
            <person name="Morgan M."/>
            <person name="Nazareth L.V."/>
            <person name="Nguyen N."/>
            <person name="Okwuonu G."/>
            <person name="Parker D."/>
            <person name="Richards S."/>
            <person name="Ruiz S.J."/>
            <person name="Santibanez J."/>
            <person name="Savard J."/>
            <person name="Scherer S.E."/>
            <person name="Schneider B."/>
            <person name="Sodergren E."/>
            <person name="Tautz D."/>
            <person name="Vattahil S."/>
            <person name="Villasana D."/>
            <person name="White C.S."/>
            <person name="Wright R."/>
            <person name="Park Y."/>
            <person name="Beeman R.W."/>
            <person name="Lord J."/>
            <person name="Oppert B."/>
            <person name="Lorenzen M."/>
            <person name="Brown S."/>
            <person name="Wang L."/>
            <person name="Savard J."/>
            <person name="Tautz D."/>
            <person name="Richards S."/>
            <person name="Weinstock G."/>
            <person name="Gibbs R.A."/>
            <person name="Liu Y."/>
            <person name="Worley K."/>
            <person name="Weinstock G."/>
            <person name="Elsik C.G."/>
            <person name="Reese J.T."/>
            <person name="Elhaik E."/>
            <person name="Landan G."/>
            <person name="Graur D."/>
            <person name="Arensburger P."/>
            <person name="Atkinson P."/>
            <person name="Beeman R.W."/>
            <person name="Beidler J."/>
            <person name="Brown S.J."/>
            <person name="Demuth J.P."/>
            <person name="Drury D.W."/>
            <person name="Du Y.Z."/>
            <person name="Fujiwara H."/>
            <person name="Lorenzen M."/>
            <person name="Maselli V."/>
            <person name="Osanai M."/>
            <person name="Park Y."/>
            <person name="Robertson H.M."/>
            <person name="Tu Z."/>
            <person name="Wang J.J."/>
            <person name="Wang S."/>
            <person name="Richards S."/>
            <person name="Song H."/>
            <person name="Zhang L."/>
            <person name="Sodergren E."/>
            <person name="Werner D."/>
            <person name="Stanke M."/>
            <person name="Morgenstern B."/>
            <person name="Solovyev V."/>
            <person name="Kosarev P."/>
            <person name="Brown G."/>
            <person name="Chen H.C."/>
            <person name="Ermolaeva O."/>
            <person name="Hlavina W."/>
            <person name="Kapustin Y."/>
            <person name="Kiryutin B."/>
            <person name="Kitts P."/>
            <person name="Maglott D."/>
            <person name="Pruitt K."/>
            <person name="Sapojnikov V."/>
            <person name="Souvorov A."/>
            <person name="Mackey A.J."/>
            <person name="Waterhouse R.M."/>
            <person name="Wyder S."/>
            <person name="Zdobnov E.M."/>
            <person name="Zdobnov E.M."/>
            <person name="Wyder S."/>
            <person name="Kriventseva E.V."/>
            <person name="Kadowaki T."/>
            <person name="Bork P."/>
            <person name="Aranda M."/>
            <person name="Bao R."/>
            <person name="Beermann A."/>
            <person name="Berns N."/>
            <person name="Bolognesi R."/>
            <person name="Bonneton F."/>
            <person name="Bopp D."/>
            <person name="Brown S.J."/>
            <person name="Bucher G."/>
            <person name="Butts T."/>
            <person name="Chaumot A."/>
            <person name="Denell R.E."/>
            <person name="Ferrier D.E."/>
            <person name="Friedrich M."/>
            <person name="Gordon C.M."/>
            <person name="Jindra M."/>
            <person name="Klingler M."/>
            <person name="Lan Q."/>
            <person name="Lattorff H.M."/>
            <person name="Laudet V."/>
            <person name="von Levetsow C."/>
            <person name="Liu Z."/>
            <person name="Lutz R."/>
            <person name="Lynch J.A."/>
            <person name="da Fonseca R.N."/>
            <person name="Posnien N."/>
            <person name="Reuter R."/>
            <person name="Roth S."/>
            <person name="Savard J."/>
            <person name="Schinko J.B."/>
            <person name="Schmitt C."/>
            <person name="Schoppmeier M."/>
            <person name="Schroder R."/>
            <person name="Shippy T.D."/>
            <person name="Simonnet F."/>
            <person name="Marques-Souza H."/>
            <person name="Tautz D."/>
            <person name="Tomoyasu Y."/>
            <person name="Trauner J."/>
            <person name="Van der Zee M."/>
            <person name="Vervoort M."/>
            <person name="Wittkopp N."/>
            <person name="Wimmer E.A."/>
            <person name="Yang X."/>
            <person name="Jones A.K."/>
            <person name="Sattelle D.B."/>
            <person name="Ebert P.R."/>
            <person name="Nelson D."/>
            <person name="Scott J.G."/>
            <person name="Beeman R.W."/>
            <person name="Muthukrishnan S."/>
            <person name="Kramer K.J."/>
            <person name="Arakane Y."/>
            <person name="Beeman R.W."/>
            <person name="Zhu Q."/>
            <person name="Hogenkamp D."/>
            <person name="Dixit R."/>
            <person name="Oppert B."/>
            <person name="Jiang H."/>
            <person name="Zou Z."/>
            <person name="Marshall J."/>
            <person name="Elpidina E."/>
            <person name="Vinokurov K."/>
            <person name="Oppert C."/>
            <person name="Zou Z."/>
            <person name="Evans J."/>
            <person name="Lu Z."/>
            <person name="Zhao P."/>
            <person name="Sumathipala N."/>
            <person name="Altincicek B."/>
            <person name="Vilcinskas A."/>
            <person name="Williams M."/>
            <person name="Hultmark D."/>
            <person name="Hetru C."/>
            <person name="Jiang H."/>
            <person name="Grimmelikhuijzen C.J."/>
            <person name="Hauser F."/>
            <person name="Cazzamali G."/>
            <person name="Williamson M."/>
            <person name="Park Y."/>
            <person name="Li B."/>
            <person name="Tanaka Y."/>
            <person name="Predel R."/>
            <person name="Neupert S."/>
            <person name="Schachtner J."/>
            <person name="Verleyen P."/>
            <person name="Raible F."/>
            <person name="Bork P."/>
            <person name="Friedrich M."/>
            <person name="Walden K.K."/>
            <person name="Robertson H.M."/>
            <person name="Angeli S."/>
            <person name="Foret S."/>
            <person name="Bucher G."/>
            <person name="Schuetz S."/>
            <person name="Maleszka R."/>
            <person name="Wimmer E.A."/>
            <person name="Beeman R.W."/>
            <person name="Lorenzen M."/>
            <person name="Tomoyasu Y."/>
            <person name="Miller S.C."/>
            <person name="Grossmann D."/>
            <person name="Bucher G."/>
        </authorList>
    </citation>
    <scope>NUCLEOTIDE SEQUENCE [LARGE SCALE GENOMIC DNA]</scope>
    <source>
        <strain evidence="15 16">Georgia GA2</strain>
    </source>
</reference>
<dbReference type="OrthoDB" id="25002at2759"/>
<evidence type="ECO:0000259" key="14">
    <source>
        <dbReference type="SMART" id="SM00385"/>
    </source>
</evidence>
<comment type="similarity">
    <text evidence="2">Belongs to the cyclin family. Cyclin C subfamily.</text>
</comment>
<feature type="region of interest" description="Disordered" evidence="13">
    <location>
        <begin position="267"/>
        <end position="612"/>
    </location>
</feature>
<keyword evidence="11" id="KW-0131">Cell cycle</keyword>
<feature type="compositionally biased region" description="Low complexity" evidence="13">
    <location>
        <begin position="557"/>
        <end position="567"/>
    </location>
</feature>
<proteinExistence type="inferred from homology"/>
<dbReference type="GO" id="GO:0061575">
    <property type="term" value="F:cyclin-dependent protein serine/threonine kinase activator activity"/>
    <property type="evidence" value="ECO:0000318"/>
    <property type="project" value="GO_Central"/>
</dbReference>
<comment type="subcellular location">
    <subcellularLocation>
        <location evidence="1">Nucleus</location>
    </subcellularLocation>
</comment>
<evidence type="ECO:0000256" key="7">
    <source>
        <dbReference type="ARBA" id="ARBA00023015"/>
    </source>
</evidence>
<dbReference type="GO" id="GO:0045944">
    <property type="term" value="P:positive regulation of transcription by RNA polymerase II"/>
    <property type="evidence" value="ECO:0000318"/>
    <property type="project" value="GO_Central"/>
</dbReference>
<evidence type="ECO:0000256" key="12">
    <source>
        <dbReference type="RuleBase" id="RU000383"/>
    </source>
</evidence>
<dbReference type="Proteomes" id="UP000007266">
    <property type="component" value="Linkage group 7"/>
</dbReference>
<dbReference type="STRING" id="7070.A0A139WFV6"/>
<keyword evidence="4" id="KW-0597">Phosphoprotein</keyword>
<keyword evidence="9" id="KW-0804">Transcription</keyword>
<evidence type="ECO:0000256" key="1">
    <source>
        <dbReference type="ARBA" id="ARBA00004123"/>
    </source>
</evidence>
<keyword evidence="6" id="KW-0832">Ubl conjugation</keyword>
<evidence type="ECO:0000256" key="8">
    <source>
        <dbReference type="ARBA" id="ARBA00023127"/>
    </source>
</evidence>
<feature type="compositionally biased region" description="Basic and acidic residues" evidence="13">
    <location>
        <begin position="405"/>
        <end position="420"/>
    </location>
</feature>
<dbReference type="GO" id="GO:0008024">
    <property type="term" value="C:cyclin/CDK positive transcription elongation factor complex"/>
    <property type="evidence" value="ECO:0000318"/>
    <property type="project" value="GO_Central"/>
</dbReference>
<feature type="compositionally biased region" description="Basic residues" evidence="13">
    <location>
        <begin position="729"/>
        <end position="745"/>
    </location>
</feature>
<keyword evidence="16" id="KW-1185">Reference proteome</keyword>
<evidence type="ECO:0000256" key="2">
    <source>
        <dbReference type="ARBA" id="ARBA00008638"/>
    </source>
</evidence>
<dbReference type="SMART" id="SM00385">
    <property type="entry name" value="CYCLIN"/>
    <property type="match status" value="1"/>
</dbReference>
<dbReference type="EMBL" id="KQ971352">
    <property type="protein sequence ID" value="KYB26725.1"/>
    <property type="molecule type" value="Genomic_DNA"/>
</dbReference>